<evidence type="ECO:0000256" key="12">
    <source>
        <dbReference type="PROSITE-ProRule" id="PRU01360"/>
    </source>
</evidence>
<feature type="chain" id="PRO_5047116188" evidence="14">
    <location>
        <begin position="19"/>
        <end position="746"/>
    </location>
</feature>
<dbReference type="CDD" id="cd01347">
    <property type="entry name" value="ligand_gated_channel"/>
    <property type="match status" value="1"/>
</dbReference>
<accession>A0ABY7QHW7</accession>
<dbReference type="Gene3D" id="2.170.130.10">
    <property type="entry name" value="TonB-dependent receptor, plug domain"/>
    <property type="match status" value="1"/>
</dbReference>
<comment type="subcellular location">
    <subcellularLocation>
        <location evidence="1 12">Cell outer membrane</location>
        <topology evidence="1 12">Multi-pass membrane protein</topology>
    </subcellularLocation>
</comment>
<evidence type="ECO:0000256" key="8">
    <source>
        <dbReference type="ARBA" id="ARBA00023065"/>
    </source>
</evidence>
<proteinExistence type="inferred from homology"/>
<evidence type="ECO:0000313" key="17">
    <source>
        <dbReference type="EMBL" id="WBV59197.1"/>
    </source>
</evidence>
<evidence type="ECO:0000256" key="5">
    <source>
        <dbReference type="ARBA" id="ARBA00022692"/>
    </source>
</evidence>
<feature type="signal peptide" evidence="14">
    <location>
        <begin position="1"/>
        <end position="18"/>
    </location>
</feature>
<dbReference type="Pfam" id="PF07715">
    <property type="entry name" value="Plug"/>
    <property type="match status" value="1"/>
</dbReference>
<keyword evidence="2 12" id="KW-0813">Transport</keyword>
<dbReference type="Gene3D" id="2.40.170.20">
    <property type="entry name" value="TonB-dependent receptor, beta-barrel domain"/>
    <property type="match status" value="1"/>
</dbReference>
<dbReference type="InterPro" id="IPR000531">
    <property type="entry name" value="Beta-barrel_TonB"/>
</dbReference>
<evidence type="ECO:0000256" key="1">
    <source>
        <dbReference type="ARBA" id="ARBA00004571"/>
    </source>
</evidence>
<dbReference type="InterPro" id="IPR012910">
    <property type="entry name" value="Plug_dom"/>
</dbReference>
<feature type="domain" description="TonB-dependent receptor-like beta-barrel" evidence="15">
    <location>
        <begin position="274"/>
        <end position="717"/>
    </location>
</feature>
<evidence type="ECO:0000259" key="16">
    <source>
        <dbReference type="Pfam" id="PF07715"/>
    </source>
</evidence>
<keyword evidence="5 12" id="KW-0812">Transmembrane</keyword>
<comment type="similarity">
    <text evidence="12 13">Belongs to the TonB-dependent receptor family.</text>
</comment>
<keyword evidence="10 12" id="KW-0472">Membrane</keyword>
<evidence type="ECO:0000256" key="9">
    <source>
        <dbReference type="ARBA" id="ARBA00023077"/>
    </source>
</evidence>
<evidence type="ECO:0000256" key="7">
    <source>
        <dbReference type="ARBA" id="ARBA00023004"/>
    </source>
</evidence>
<evidence type="ECO:0000313" key="18">
    <source>
        <dbReference type="Proteomes" id="UP001210978"/>
    </source>
</evidence>
<dbReference type="Proteomes" id="UP001210978">
    <property type="component" value="Chromosome"/>
</dbReference>
<reference evidence="17 18" key="1">
    <citation type="submission" date="2023-01" db="EMBL/GenBank/DDBJ databases">
        <title>Complete genome of Chryseobacterium camelliae VAN22-5A.</title>
        <authorList>
            <person name="Zong G."/>
            <person name="Cao G."/>
        </authorList>
    </citation>
    <scope>NUCLEOTIDE SEQUENCE [LARGE SCALE GENOMIC DNA]</scope>
    <source>
        <strain evidence="17 18">VAN22-5A</strain>
    </source>
</reference>
<keyword evidence="11 12" id="KW-0998">Cell outer membrane</keyword>
<sequence>MKNVLICASLLGSVLSFAQEKKDSTNTKKIEEVIVNAVLKKDSEYTNKMPLKAIENPQLFSTVDKIFFENQMIYSVDDAYRNVTGIQKMWSATNRAGDGGAYIALRGFVSNNSLRNGLVAPVTTSIDAVNVEKLEVLKGPSATLYGSNVTSYGGAVNRVTKKPYDKFGGNISLTGGSYNYYRAQADVNAPLTKDNKLMFRVNTAYTNTGTFQKADAKNTYFAFTPSLLYKVNEKLDISLEYEMFDTRATPEQSFFYLSKATTGVDNAKDLEKLGLDYKQSYYGDGMYTTAKVRNLFGQVNYKINDHIRSSTNVSTAYTFSNGYNPYFSASLNPSDNQVYVSRADQSTDNSKKTYFQIQQNFNFDYKFGNNMRNRTVVGFDYMKIKNRLYYKYYSLGFIDTVPANGYDYAGTFNSNTLANLYQNPNNVSTYDQVDDQNTYSAYIANVFTPVSGLNIMAAVRYESNDFKGGYIWMKDNPLPAYNQSALSPKFGVVYEIIKDKFSVFGNYQNSFKSNGYYTSDNKNTQSLSDPERANQFEGGFKGSLFKGRVNATLSYYNINVKNTILPTTEPVLDGNGTPIPLSFVQDQAGKLTSKGVELEVNAYLVKGLSLVGGVSYNESKYIKSAPETQGRRPGTAGSPWLASLYASYQILDGNLKGLGFGIGGNYANDHREINNNILDSNNNVIGESIFILPKYLVLNASAFYDTKKFRIGVKVDNFTNQHYWVGFTTANPQQLINALGSITYKF</sequence>
<keyword evidence="6 14" id="KW-0732">Signal</keyword>
<evidence type="ECO:0000256" key="6">
    <source>
        <dbReference type="ARBA" id="ARBA00022729"/>
    </source>
</evidence>
<dbReference type="PANTHER" id="PTHR32552">
    <property type="entry name" value="FERRICHROME IRON RECEPTOR-RELATED"/>
    <property type="match status" value="1"/>
</dbReference>
<dbReference type="InterPro" id="IPR036942">
    <property type="entry name" value="Beta-barrel_TonB_sf"/>
</dbReference>
<evidence type="ECO:0000256" key="13">
    <source>
        <dbReference type="RuleBase" id="RU003357"/>
    </source>
</evidence>
<dbReference type="EMBL" id="CP115859">
    <property type="protein sequence ID" value="WBV59197.1"/>
    <property type="molecule type" value="Genomic_DNA"/>
</dbReference>
<gene>
    <name evidence="17" type="ORF">PFY12_08995</name>
</gene>
<keyword evidence="17" id="KW-0675">Receptor</keyword>
<dbReference type="Pfam" id="PF00593">
    <property type="entry name" value="TonB_dep_Rec_b-barrel"/>
    <property type="match status" value="1"/>
</dbReference>
<dbReference type="RefSeq" id="WP_271147597.1">
    <property type="nucleotide sequence ID" value="NZ_CP115859.1"/>
</dbReference>
<dbReference type="InterPro" id="IPR037066">
    <property type="entry name" value="Plug_dom_sf"/>
</dbReference>
<evidence type="ECO:0000256" key="11">
    <source>
        <dbReference type="ARBA" id="ARBA00023237"/>
    </source>
</evidence>
<dbReference type="PROSITE" id="PS52016">
    <property type="entry name" value="TONB_DEPENDENT_REC_3"/>
    <property type="match status" value="1"/>
</dbReference>
<dbReference type="SUPFAM" id="SSF56935">
    <property type="entry name" value="Porins"/>
    <property type="match status" value="1"/>
</dbReference>
<organism evidence="17 18">
    <name type="scientific">Chryseobacterium camelliae</name>
    <dbReference type="NCBI Taxonomy" id="1265445"/>
    <lineage>
        <taxon>Bacteria</taxon>
        <taxon>Pseudomonadati</taxon>
        <taxon>Bacteroidota</taxon>
        <taxon>Flavobacteriia</taxon>
        <taxon>Flavobacteriales</taxon>
        <taxon>Weeksellaceae</taxon>
        <taxon>Chryseobacterium group</taxon>
        <taxon>Chryseobacterium</taxon>
    </lineage>
</organism>
<keyword evidence="18" id="KW-1185">Reference proteome</keyword>
<evidence type="ECO:0000256" key="2">
    <source>
        <dbReference type="ARBA" id="ARBA00022448"/>
    </source>
</evidence>
<keyword evidence="7" id="KW-0408">Iron</keyword>
<keyword evidence="3 12" id="KW-1134">Transmembrane beta strand</keyword>
<evidence type="ECO:0000259" key="15">
    <source>
        <dbReference type="Pfam" id="PF00593"/>
    </source>
</evidence>
<protein>
    <submittedName>
        <fullName evidence="17">TonB-dependent receptor</fullName>
    </submittedName>
</protein>
<dbReference type="InterPro" id="IPR039426">
    <property type="entry name" value="TonB-dep_rcpt-like"/>
</dbReference>
<evidence type="ECO:0000256" key="10">
    <source>
        <dbReference type="ARBA" id="ARBA00023136"/>
    </source>
</evidence>
<keyword evidence="4" id="KW-0410">Iron transport</keyword>
<evidence type="ECO:0000256" key="14">
    <source>
        <dbReference type="SAM" id="SignalP"/>
    </source>
</evidence>
<name>A0ABY7QHW7_9FLAO</name>
<feature type="domain" description="TonB-dependent receptor plug" evidence="16">
    <location>
        <begin position="55"/>
        <end position="148"/>
    </location>
</feature>
<dbReference type="PANTHER" id="PTHR32552:SF68">
    <property type="entry name" value="FERRICHROME OUTER MEMBRANE TRANSPORTER_PHAGE RECEPTOR"/>
    <property type="match status" value="1"/>
</dbReference>
<evidence type="ECO:0000256" key="3">
    <source>
        <dbReference type="ARBA" id="ARBA00022452"/>
    </source>
</evidence>
<keyword evidence="9 13" id="KW-0798">TonB box</keyword>
<keyword evidence="8" id="KW-0406">Ion transport</keyword>
<evidence type="ECO:0000256" key="4">
    <source>
        <dbReference type="ARBA" id="ARBA00022496"/>
    </source>
</evidence>